<dbReference type="PANTHER" id="PTHR21098">
    <property type="entry name" value="RIBOFLAVIN SYNTHASE ALPHA CHAIN"/>
    <property type="match status" value="1"/>
</dbReference>
<dbReference type="PROSITE" id="PS51177">
    <property type="entry name" value="LUMAZINE_BIND"/>
    <property type="match status" value="2"/>
</dbReference>
<accession>A0A381QEC9</accession>
<organism evidence="4">
    <name type="scientific">marine metagenome</name>
    <dbReference type="NCBI Taxonomy" id="408172"/>
    <lineage>
        <taxon>unclassified sequences</taxon>
        <taxon>metagenomes</taxon>
        <taxon>ecological metagenomes</taxon>
    </lineage>
</organism>
<dbReference type="Gene3D" id="2.40.30.20">
    <property type="match status" value="2"/>
</dbReference>
<keyword evidence="1" id="KW-0808">Transferase</keyword>
<dbReference type="NCBIfam" id="NF006767">
    <property type="entry name" value="PRK09289.1"/>
    <property type="match status" value="1"/>
</dbReference>
<dbReference type="GO" id="GO:0004746">
    <property type="term" value="F:riboflavin synthase activity"/>
    <property type="evidence" value="ECO:0007669"/>
    <property type="project" value="TreeGrafter"/>
</dbReference>
<dbReference type="NCBIfam" id="TIGR00187">
    <property type="entry name" value="ribE"/>
    <property type="match status" value="1"/>
</dbReference>
<dbReference type="InterPro" id="IPR023366">
    <property type="entry name" value="ATP_synth_asu-like_sf"/>
</dbReference>
<proteinExistence type="predicted"/>
<reference evidence="4" key="1">
    <citation type="submission" date="2018-05" db="EMBL/GenBank/DDBJ databases">
        <authorList>
            <person name="Lanie J.A."/>
            <person name="Ng W.-L."/>
            <person name="Kazmierczak K.M."/>
            <person name="Andrzejewski T.M."/>
            <person name="Davidsen T.M."/>
            <person name="Wayne K.J."/>
            <person name="Tettelin H."/>
            <person name="Glass J.I."/>
            <person name="Rusch D."/>
            <person name="Podicherti R."/>
            <person name="Tsui H.-C.T."/>
            <person name="Winkler M.E."/>
        </authorList>
    </citation>
    <scope>NUCLEOTIDE SEQUENCE</scope>
</reference>
<feature type="domain" description="Lumazine-binding" evidence="3">
    <location>
        <begin position="1"/>
        <end position="96"/>
    </location>
</feature>
<dbReference type="CDD" id="cd00402">
    <property type="entry name" value="Riboflavin_synthase_like"/>
    <property type="match status" value="1"/>
</dbReference>
<dbReference type="FunFam" id="2.40.30.20:FF:000003">
    <property type="entry name" value="Riboflavin synthase, alpha subunit"/>
    <property type="match status" value="1"/>
</dbReference>
<evidence type="ECO:0000256" key="2">
    <source>
        <dbReference type="ARBA" id="ARBA00022737"/>
    </source>
</evidence>
<gene>
    <name evidence="4" type="ORF">METZ01_LOCUS29613</name>
</gene>
<sequence>MFTGIVQGIRKITAVEDLEGRRRLRIQLEELAEKLQQGASVAVNGVCLTVVRFEEDWAEFDIIRESLNKSNLGTLKVGDFVDIERACAFGDEVGGHSVTGHVDCKGVIKEVRNTPNNCDLFVSCSKEWMAYLIPKGWIAIDGASLTVVEIGDNFFSISLIPETLTQTVLGKKTKGDTVNLEFDHTTKVIVRTVKNMLPEINKQLFAGMNNLKQNNNVDV</sequence>
<dbReference type="InterPro" id="IPR001783">
    <property type="entry name" value="Lumazine-bd"/>
</dbReference>
<evidence type="ECO:0000259" key="3">
    <source>
        <dbReference type="PROSITE" id="PS51177"/>
    </source>
</evidence>
<dbReference type="InterPro" id="IPR026017">
    <property type="entry name" value="Lumazine-bd_dom"/>
</dbReference>
<dbReference type="EMBL" id="UINC01001291">
    <property type="protein sequence ID" value="SUZ76759.1"/>
    <property type="molecule type" value="Genomic_DNA"/>
</dbReference>
<dbReference type="InterPro" id="IPR017938">
    <property type="entry name" value="Riboflavin_synthase-like_b-brl"/>
</dbReference>
<feature type="domain" description="Lumazine-binding" evidence="3">
    <location>
        <begin position="97"/>
        <end position="193"/>
    </location>
</feature>
<dbReference type="GO" id="GO:0009231">
    <property type="term" value="P:riboflavin biosynthetic process"/>
    <property type="evidence" value="ECO:0007669"/>
    <property type="project" value="TreeGrafter"/>
</dbReference>
<evidence type="ECO:0000256" key="1">
    <source>
        <dbReference type="ARBA" id="ARBA00022679"/>
    </source>
</evidence>
<dbReference type="Pfam" id="PF00677">
    <property type="entry name" value="Lum_binding"/>
    <property type="match status" value="2"/>
</dbReference>
<dbReference type="SUPFAM" id="SSF63380">
    <property type="entry name" value="Riboflavin synthase domain-like"/>
    <property type="match status" value="2"/>
</dbReference>
<dbReference type="PANTHER" id="PTHR21098:SF0">
    <property type="entry name" value="RIBOFLAVIN SYNTHASE"/>
    <property type="match status" value="1"/>
</dbReference>
<protein>
    <recommendedName>
        <fullName evidence="3">Lumazine-binding domain-containing protein</fullName>
    </recommendedName>
</protein>
<evidence type="ECO:0000313" key="4">
    <source>
        <dbReference type="EMBL" id="SUZ76759.1"/>
    </source>
</evidence>
<dbReference type="NCBIfam" id="NF009566">
    <property type="entry name" value="PRK13020.1"/>
    <property type="match status" value="1"/>
</dbReference>
<keyword evidence="2" id="KW-0677">Repeat</keyword>
<name>A0A381QEC9_9ZZZZ</name>
<dbReference type="PIRSF" id="PIRSF000498">
    <property type="entry name" value="Riboflavin_syn_A"/>
    <property type="match status" value="1"/>
</dbReference>
<dbReference type="AlphaFoldDB" id="A0A381QEC9"/>